<dbReference type="InterPro" id="IPR036047">
    <property type="entry name" value="F-box-like_dom_sf"/>
</dbReference>
<dbReference type="InterPro" id="IPR032675">
    <property type="entry name" value="LRR_dom_sf"/>
</dbReference>
<name>A0A0W0EUM9_MONRR</name>
<dbReference type="SUPFAM" id="SSF81383">
    <property type="entry name" value="F-box domain"/>
    <property type="match status" value="1"/>
</dbReference>
<dbReference type="SUPFAM" id="SSF52047">
    <property type="entry name" value="RNI-like"/>
    <property type="match status" value="1"/>
</dbReference>
<comment type="caution">
    <text evidence="1">The sequence shown here is derived from an EMBL/GenBank/DDBJ whole genome shotgun (WGS) entry which is preliminary data.</text>
</comment>
<dbReference type="Gene3D" id="1.20.1280.50">
    <property type="match status" value="1"/>
</dbReference>
<organism evidence="1 2">
    <name type="scientific">Moniliophthora roreri</name>
    <name type="common">Frosty pod rot fungus</name>
    <name type="synonym">Monilia roreri</name>
    <dbReference type="NCBI Taxonomy" id="221103"/>
    <lineage>
        <taxon>Eukaryota</taxon>
        <taxon>Fungi</taxon>
        <taxon>Dikarya</taxon>
        <taxon>Basidiomycota</taxon>
        <taxon>Agaricomycotina</taxon>
        <taxon>Agaricomycetes</taxon>
        <taxon>Agaricomycetidae</taxon>
        <taxon>Agaricales</taxon>
        <taxon>Marasmiineae</taxon>
        <taxon>Marasmiaceae</taxon>
        <taxon>Moniliophthora</taxon>
    </lineage>
</organism>
<gene>
    <name evidence="1" type="ORF">WG66_19688</name>
</gene>
<dbReference type="Proteomes" id="UP000054988">
    <property type="component" value="Unassembled WGS sequence"/>
</dbReference>
<accession>A0A0W0EUM9</accession>
<dbReference type="EMBL" id="LATX01002520">
    <property type="protein sequence ID" value="KTB27768.1"/>
    <property type="molecule type" value="Genomic_DNA"/>
</dbReference>
<dbReference type="AlphaFoldDB" id="A0A0W0EUM9"/>
<evidence type="ECO:0000313" key="1">
    <source>
        <dbReference type="EMBL" id="KTB27768.1"/>
    </source>
</evidence>
<sequence>MPHSTNTTCSICGSAVQAPSSSPSPSMEAENLLKTNETPYNREACCASLADAEAYLGNLNAKIDRIEETLRLLWDEQKRCEYTVQTYKMILHPVRTLPDDVLWEIFAQCLDLNGFGKRLWGMECHPDTLNPRTAPWTLGQVCHRWRTVALSSASLWRHIGIVFPPPTVSDRYLAGMVALLMEQIRRSGVHPLVMYLHAPHNLDTHHPLLTLACAQSTRWEKLRFSVRGAALGLKVLRCISSLVKGTCHLLRCLLLEIMGIDADMFGTELIDAFSFAPRLHELSFFGPPAIFPLINIPRHQLTHYRDQTDFPSANEQVIRQMVNLMGLYALGLDLSQFASTSMVHLRTLSLHFPSRLEKSTDSFLLQSLPNLRDFRLAVVWLNERKLGLLQSFLTRCAPTLRSIYISVFNDRDNHLIKLLECVPGLTCLRLCNVNTAAIRALAVPTFLAHLRDIGFWALRQEDIEPLVRLVENRVTCQEPQLKMMRLGINGTDFSQLQQLKALEAKGIQIEISLADWFRDVLPDIS</sequence>
<evidence type="ECO:0000313" key="2">
    <source>
        <dbReference type="Proteomes" id="UP000054988"/>
    </source>
</evidence>
<proteinExistence type="predicted"/>
<protein>
    <submittedName>
        <fullName evidence="1">Uncharacterized protein</fullName>
    </submittedName>
</protein>
<dbReference type="Gene3D" id="3.80.10.10">
    <property type="entry name" value="Ribonuclease Inhibitor"/>
    <property type="match status" value="1"/>
</dbReference>
<reference evidence="1 2" key="1">
    <citation type="submission" date="2015-12" db="EMBL/GenBank/DDBJ databases">
        <title>Draft genome sequence of Moniliophthora roreri, the causal agent of frosty pod rot of cacao.</title>
        <authorList>
            <person name="Aime M.C."/>
            <person name="Diaz-Valderrama J.R."/>
            <person name="Kijpornyongpan T."/>
            <person name="Phillips-Mora W."/>
        </authorList>
    </citation>
    <scope>NUCLEOTIDE SEQUENCE [LARGE SCALE GENOMIC DNA]</scope>
    <source>
        <strain evidence="1 2">MCA 2952</strain>
    </source>
</reference>